<proteinExistence type="predicted"/>
<dbReference type="Proteomes" id="UP000507470">
    <property type="component" value="Unassembled WGS sequence"/>
</dbReference>
<dbReference type="GO" id="GO:0050839">
    <property type="term" value="F:cell adhesion molecule binding"/>
    <property type="evidence" value="ECO:0007669"/>
    <property type="project" value="TreeGrafter"/>
</dbReference>
<feature type="domain" description="Ig-like" evidence="7">
    <location>
        <begin position="1"/>
        <end position="62"/>
    </location>
</feature>
<protein>
    <recommendedName>
        <fullName evidence="7">Ig-like domain-containing protein</fullName>
    </recommendedName>
</protein>
<dbReference type="PANTHER" id="PTHR11640:SF155">
    <property type="entry name" value="IG-LIKE DOMAIN-CONTAINING PROTEIN"/>
    <property type="match status" value="1"/>
</dbReference>
<dbReference type="SMART" id="SM00408">
    <property type="entry name" value="IGc2"/>
    <property type="match status" value="1"/>
</dbReference>
<comment type="subcellular location">
    <subcellularLocation>
        <location evidence="1">Membrane</location>
        <topology evidence="1">Single-pass type I membrane protein</topology>
    </subcellularLocation>
</comment>
<keyword evidence="6" id="KW-0812">Transmembrane</keyword>
<gene>
    <name evidence="8" type="ORF">MCOR_15243</name>
</gene>
<evidence type="ECO:0000256" key="3">
    <source>
        <dbReference type="ARBA" id="ARBA00023157"/>
    </source>
</evidence>
<dbReference type="EMBL" id="CACVKT020002641">
    <property type="protein sequence ID" value="CAC5379151.1"/>
    <property type="molecule type" value="Genomic_DNA"/>
</dbReference>
<dbReference type="GO" id="GO:0005886">
    <property type="term" value="C:plasma membrane"/>
    <property type="evidence" value="ECO:0007669"/>
    <property type="project" value="TreeGrafter"/>
</dbReference>
<evidence type="ECO:0000313" key="8">
    <source>
        <dbReference type="EMBL" id="CAC5379151.1"/>
    </source>
</evidence>
<evidence type="ECO:0000259" key="7">
    <source>
        <dbReference type="PROSITE" id="PS50835"/>
    </source>
</evidence>
<keyword evidence="5" id="KW-0393">Immunoglobulin domain</keyword>
<dbReference type="Gene3D" id="2.60.40.10">
    <property type="entry name" value="Immunoglobulins"/>
    <property type="match status" value="2"/>
</dbReference>
<dbReference type="InterPro" id="IPR036179">
    <property type="entry name" value="Ig-like_dom_sf"/>
</dbReference>
<dbReference type="AlphaFoldDB" id="A0A6J8B6Q8"/>
<keyword evidence="2 6" id="KW-0472">Membrane</keyword>
<feature type="domain" description="Ig-like" evidence="7">
    <location>
        <begin position="73"/>
        <end position="155"/>
    </location>
</feature>
<evidence type="ECO:0000256" key="6">
    <source>
        <dbReference type="SAM" id="Phobius"/>
    </source>
</evidence>
<dbReference type="PANTHER" id="PTHR11640">
    <property type="entry name" value="NEPHRIN"/>
    <property type="match status" value="1"/>
</dbReference>
<dbReference type="SMART" id="SM00409">
    <property type="entry name" value="IG"/>
    <property type="match status" value="1"/>
</dbReference>
<keyword evidence="4" id="KW-0325">Glycoprotein</keyword>
<dbReference type="GO" id="GO:0098609">
    <property type="term" value="P:cell-cell adhesion"/>
    <property type="evidence" value="ECO:0007669"/>
    <property type="project" value="TreeGrafter"/>
</dbReference>
<dbReference type="InterPro" id="IPR051275">
    <property type="entry name" value="Cell_adhesion_signaling"/>
</dbReference>
<evidence type="ECO:0000313" key="9">
    <source>
        <dbReference type="Proteomes" id="UP000507470"/>
    </source>
</evidence>
<dbReference type="OrthoDB" id="6114001at2759"/>
<sequence length="561" mass="64262">MKLVCNVESGLPPETIWWKMNGKSLKKGGPRRIVYEFYPNRSVHYSNLTCEVMNNVTEKPLSKSIRLDIKYKPEVLIGREPLVSSVEGSKKKLCCEIDSNPNVIFMFWYKDFKTRIKNISSLCLVLEEVTRQDSGNYTCLAGNEIGNGSSTASLVVFYPPTVYVEYNNFSIYKNKRYVYCKAEGVPNNFTFFHLEHRSQFNEHIRYLEVTSNGIAELPHTGQSHRYQDTGLYMCNASNGVSDRNGKQFQQGEAYLLYNAPPVFVADNKKIQYGEIGKPMEIIDIMKKSVPLKMNFHGVNITAIGIEVTFRLVKLQSFRWFNITVCNNFSVNNFILEVRQTAKYSSEEIAISSEGIVIVVLLILIVVLLVVMGIYLRYLKQRYRKRMITTPTDQTAERNSDESVHYIEIVDDNNVRAILHEHNNQMISTDSRLVVENRNISIVSEEQHLALSNNDIDTSEHTIGSSDNEINASEHFDDGYERPYTTLVAHNYAEDEHRYSSTKTSSINDNSTTLQNATCRPCFAFTEQDSSQVKQKTFFFADDGQENIKRNTGEYINLSLKQ</sequence>
<feature type="transmembrane region" description="Helical" evidence="6">
    <location>
        <begin position="354"/>
        <end position="377"/>
    </location>
</feature>
<reference evidence="8 9" key="1">
    <citation type="submission" date="2020-06" db="EMBL/GenBank/DDBJ databases">
        <authorList>
            <person name="Li R."/>
            <person name="Bekaert M."/>
        </authorList>
    </citation>
    <scope>NUCLEOTIDE SEQUENCE [LARGE SCALE GENOMIC DNA]</scope>
    <source>
        <strain evidence="9">wild</strain>
    </source>
</reference>
<accession>A0A6J8B6Q8</accession>
<dbReference type="InterPro" id="IPR007110">
    <property type="entry name" value="Ig-like_dom"/>
</dbReference>
<keyword evidence="9" id="KW-1185">Reference proteome</keyword>
<keyword evidence="3" id="KW-1015">Disulfide bond</keyword>
<dbReference type="PROSITE" id="PS50835">
    <property type="entry name" value="IG_LIKE"/>
    <property type="match status" value="2"/>
</dbReference>
<evidence type="ECO:0000256" key="5">
    <source>
        <dbReference type="ARBA" id="ARBA00023319"/>
    </source>
</evidence>
<dbReference type="InterPro" id="IPR003598">
    <property type="entry name" value="Ig_sub2"/>
</dbReference>
<evidence type="ECO:0000256" key="4">
    <source>
        <dbReference type="ARBA" id="ARBA00023180"/>
    </source>
</evidence>
<dbReference type="InterPro" id="IPR013783">
    <property type="entry name" value="Ig-like_fold"/>
</dbReference>
<keyword evidence="6" id="KW-1133">Transmembrane helix</keyword>
<evidence type="ECO:0000256" key="2">
    <source>
        <dbReference type="ARBA" id="ARBA00023136"/>
    </source>
</evidence>
<dbReference type="SUPFAM" id="SSF48726">
    <property type="entry name" value="Immunoglobulin"/>
    <property type="match status" value="2"/>
</dbReference>
<dbReference type="InterPro" id="IPR003599">
    <property type="entry name" value="Ig_sub"/>
</dbReference>
<name>A0A6J8B6Q8_MYTCO</name>
<dbReference type="GO" id="GO:0005911">
    <property type="term" value="C:cell-cell junction"/>
    <property type="evidence" value="ECO:0007669"/>
    <property type="project" value="TreeGrafter"/>
</dbReference>
<evidence type="ECO:0000256" key="1">
    <source>
        <dbReference type="ARBA" id="ARBA00004479"/>
    </source>
</evidence>
<dbReference type="Pfam" id="PF13927">
    <property type="entry name" value="Ig_3"/>
    <property type="match status" value="1"/>
</dbReference>
<organism evidence="8 9">
    <name type="scientific">Mytilus coruscus</name>
    <name type="common">Sea mussel</name>
    <dbReference type="NCBI Taxonomy" id="42192"/>
    <lineage>
        <taxon>Eukaryota</taxon>
        <taxon>Metazoa</taxon>
        <taxon>Spiralia</taxon>
        <taxon>Lophotrochozoa</taxon>
        <taxon>Mollusca</taxon>
        <taxon>Bivalvia</taxon>
        <taxon>Autobranchia</taxon>
        <taxon>Pteriomorphia</taxon>
        <taxon>Mytilida</taxon>
        <taxon>Mytiloidea</taxon>
        <taxon>Mytilidae</taxon>
        <taxon>Mytilinae</taxon>
        <taxon>Mytilus</taxon>
    </lineage>
</organism>